<accession>A0A1W6ZSY7</accession>
<organism evidence="1 2">
    <name type="scientific">Pseudorhodoplanes sinuspersici</name>
    <dbReference type="NCBI Taxonomy" id="1235591"/>
    <lineage>
        <taxon>Bacteria</taxon>
        <taxon>Pseudomonadati</taxon>
        <taxon>Pseudomonadota</taxon>
        <taxon>Alphaproteobacteria</taxon>
        <taxon>Hyphomicrobiales</taxon>
        <taxon>Pseudorhodoplanes</taxon>
    </lineage>
</organism>
<evidence type="ECO:0000313" key="2">
    <source>
        <dbReference type="Proteomes" id="UP000194137"/>
    </source>
</evidence>
<dbReference type="Pfam" id="PF07786">
    <property type="entry name" value="HGSNAT_cat"/>
    <property type="match status" value="1"/>
</dbReference>
<dbReference type="RefSeq" id="WP_086088858.1">
    <property type="nucleotide sequence ID" value="NZ_CP021112.1"/>
</dbReference>
<dbReference type="STRING" id="1235591.CAK95_16280"/>
<name>A0A1W6ZSY7_9HYPH</name>
<keyword evidence="2" id="KW-1185">Reference proteome</keyword>
<gene>
    <name evidence="1" type="ORF">CAK95_16280</name>
</gene>
<evidence type="ECO:0000313" key="1">
    <source>
        <dbReference type="EMBL" id="ARQ00463.1"/>
    </source>
</evidence>
<dbReference type="KEGG" id="psin:CAK95_16280"/>
<dbReference type="Proteomes" id="UP000194137">
    <property type="component" value="Chromosome"/>
</dbReference>
<protein>
    <submittedName>
        <fullName evidence="1">Uncharacterized protein</fullName>
    </submittedName>
</protein>
<dbReference type="InterPro" id="IPR012429">
    <property type="entry name" value="HGSNAT_cat"/>
</dbReference>
<sequence length="248" mass="27128">MLIHPATSHLRIALLDVLRGVAIAAMVVYHSFFDLELFGLAYVAVSEHWGWIAFVRTIPASFLAVAGISLYLAHHNGMHWRNFWWRIGYLVAAAMLVTIISYFVDPDAIIWFGILHCIALSSVIGLAFLRAPLPVIILAAIVVLIGPLFATPLLNAPILLWLGLGTEAPPSNDYNPLFPWFGFMLIGIAVARILAPYATKAVWAHWQPVDVAGRVLALAGRHSLLIYLLHQPILMGVLFGVSQLAAAG</sequence>
<dbReference type="EMBL" id="CP021112">
    <property type="protein sequence ID" value="ARQ00463.1"/>
    <property type="molecule type" value="Genomic_DNA"/>
</dbReference>
<dbReference type="AlphaFoldDB" id="A0A1W6ZSY7"/>
<proteinExistence type="predicted"/>
<reference evidence="1 2" key="1">
    <citation type="submission" date="2017-05" db="EMBL/GenBank/DDBJ databases">
        <title>Full genome sequence of Pseudorhodoplanes sinuspersici.</title>
        <authorList>
            <person name="Dastgheib S.M.M."/>
            <person name="Shavandi M."/>
            <person name="Tirandaz H."/>
        </authorList>
    </citation>
    <scope>NUCLEOTIDE SEQUENCE [LARGE SCALE GENOMIC DNA]</scope>
    <source>
        <strain evidence="1 2">RIPI110</strain>
    </source>
</reference>
<dbReference type="OrthoDB" id="9807591at2"/>